<dbReference type="Proteomes" id="UP000184356">
    <property type="component" value="Unassembled WGS sequence"/>
</dbReference>
<feature type="compositionally biased region" description="Basic and acidic residues" evidence="1">
    <location>
        <begin position="16"/>
        <end position="27"/>
    </location>
</feature>
<dbReference type="PANTHER" id="PTHR37012:SF7">
    <property type="entry name" value="B-ZIP TRANSCRIPTION FACTOR (EUROFUNG)-RELATED"/>
    <property type="match status" value="1"/>
</dbReference>
<evidence type="ECO:0000313" key="2">
    <source>
        <dbReference type="EMBL" id="OJJ58199.1"/>
    </source>
</evidence>
<feature type="region of interest" description="Disordered" evidence="1">
    <location>
        <begin position="88"/>
        <end position="116"/>
    </location>
</feature>
<feature type="region of interest" description="Disordered" evidence="1">
    <location>
        <begin position="1"/>
        <end position="32"/>
    </location>
</feature>
<dbReference type="EMBL" id="KV878587">
    <property type="protein sequence ID" value="OJJ58199.1"/>
    <property type="molecule type" value="Genomic_DNA"/>
</dbReference>
<dbReference type="GeneID" id="63758311"/>
<organism evidence="2 3">
    <name type="scientific">Aspergillus sydowii CBS 593.65</name>
    <dbReference type="NCBI Taxonomy" id="1036612"/>
    <lineage>
        <taxon>Eukaryota</taxon>
        <taxon>Fungi</taxon>
        <taxon>Dikarya</taxon>
        <taxon>Ascomycota</taxon>
        <taxon>Pezizomycotina</taxon>
        <taxon>Eurotiomycetes</taxon>
        <taxon>Eurotiomycetidae</taxon>
        <taxon>Eurotiales</taxon>
        <taxon>Aspergillaceae</taxon>
        <taxon>Aspergillus</taxon>
        <taxon>Aspergillus subgen. Nidulantes</taxon>
    </lineage>
</organism>
<dbReference type="PANTHER" id="PTHR37012">
    <property type="entry name" value="B-ZIP TRANSCRIPTION FACTOR (EUROFUNG)-RELATED"/>
    <property type="match status" value="1"/>
</dbReference>
<protein>
    <recommendedName>
        <fullName evidence="4">BZIP domain-containing protein</fullName>
    </recommendedName>
</protein>
<gene>
    <name evidence="2" type="ORF">ASPSYDRAFT_152835</name>
</gene>
<feature type="compositionally biased region" description="Polar residues" evidence="1">
    <location>
        <begin position="1"/>
        <end position="10"/>
    </location>
</feature>
<reference evidence="3" key="1">
    <citation type="journal article" date="2017" name="Genome Biol.">
        <title>Comparative genomics reveals high biological diversity and specific adaptations in the industrially and medically important fungal genus Aspergillus.</title>
        <authorList>
            <person name="de Vries R.P."/>
            <person name="Riley R."/>
            <person name="Wiebenga A."/>
            <person name="Aguilar-Osorio G."/>
            <person name="Amillis S."/>
            <person name="Uchima C.A."/>
            <person name="Anderluh G."/>
            <person name="Asadollahi M."/>
            <person name="Askin M."/>
            <person name="Barry K."/>
            <person name="Battaglia E."/>
            <person name="Bayram O."/>
            <person name="Benocci T."/>
            <person name="Braus-Stromeyer S.A."/>
            <person name="Caldana C."/>
            <person name="Canovas D."/>
            <person name="Cerqueira G.C."/>
            <person name="Chen F."/>
            <person name="Chen W."/>
            <person name="Choi C."/>
            <person name="Clum A."/>
            <person name="Dos Santos R.A."/>
            <person name="Damasio A.R."/>
            <person name="Diallinas G."/>
            <person name="Emri T."/>
            <person name="Fekete E."/>
            <person name="Flipphi M."/>
            <person name="Freyberg S."/>
            <person name="Gallo A."/>
            <person name="Gournas C."/>
            <person name="Habgood R."/>
            <person name="Hainaut M."/>
            <person name="Harispe M.L."/>
            <person name="Henrissat B."/>
            <person name="Hilden K.S."/>
            <person name="Hope R."/>
            <person name="Hossain A."/>
            <person name="Karabika E."/>
            <person name="Karaffa L."/>
            <person name="Karanyi Z."/>
            <person name="Krasevec N."/>
            <person name="Kuo A."/>
            <person name="Kusch H."/>
            <person name="LaButti K."/>
            <person name="Lagendijk E.L."/>
            <person name="Lapidus A."/>
            <person name="Levasseur A."/>
            <person name="Lindquist E."/>
            <person name="Lipzen A."/>
            <person name="Logrieco A.F."/>
            <person name="MacCabe A."/>
            <person name="Maekelae M.R."/>
            <person name="Malavazi I."/>
            <person name="Melin P."/>
            <person name="Meyer V."/>
            <person name="Mielnichuk N."/>
            <person name="Miskei M."/>
            <person name="Molnar A.P."/>
            <person name="Mule G."/>
            <person name="Ngan C.Y."/>
            <person name="Orejas M."/>
            <person name="Orosz E."/>
            <person name="Ouedraogo J.P."/>
            <person name="Overkamp K.M."/>
            <person name="Park H.-S."/>
            <person name="Perrone G."/>
            <person name="Piumi F."/>
            <person name="Punt P.J."/>
            <person name="Ram A.F."/>
            <person name="Ramon A."/>
            <person name="Rauscher S."/>
            <person name="Record E."/>
            <person name="Riano-Pachon D.M."/>
            <person name="Robert V."/>
            <person name="Roehrig J."/>
            <person name="Ruller R."/>
            <person name="Salamov A."/>
            <person name="Salih N.S."/>
            <person name="Samson R.A."/>
            <person name="Sandor E."/>
            <person name="Sanguinetti M."/>
            <person name="Schuetze T."/>
            <person name="Sepcic K."/>
            <person name="Shelest E."/>
            <person name="Sherlock G."/>
            <person name="Sophianopoulou V."/>
            <person name="Squina F.M."/>
            <person name="Sun H."/>
            <person name="Susca A."/>
            <person name="Todd R.B."/>
            <person name="Tsang A."/>
            <person name="Unkles S.E."/>
            <person name="van de Wiele N."/>
            <person name="van Rossen-Uffink D."/>
            <person name="Oliveira J.V."/>
            <person name="Vesth T.C."/>
            <person name="Visser J."/>
            <person name="Yu J.-H."/>
            <person name="Zhou M."/>
            <person name="Andersen M.R."/>
            <person name="Archer D.B."/>
            <person name="Baker S.E."/>
            <person name="Benoit I."/>
            <person name="Brakhage A.A."/>
            <person name="Braus G.H."/>
            <person name="Fischer R."/>
            <person name="Frisvad J.C."/>
            <person name="Goldman G.H."/>
            <person name="Houbraken J."/>
            <person name="Oakley B."/>
            <person name="Pocsi I."/>
            <person name="Scazzocchio C."/>
            <person name="Seiboth B."/>
            <person name="vanKuyk P.A."/>
            <person name="Wortman J."/>
            <person name="Dyer P.S."/>
            <person name="Grigoriev I.V."/>
        </authorList>
    </citation>
    <scope>NUCLEOTIDE SEQUENCE [LARGE SCALE GENOMIC DNA]</scope>
    <source>
        <strain evidence="3">CBS 593.65</strain>
    </source>
</reference>
<proteinExistence type="predicted"/>
<dbReference type="CDD" id="cd14688">
    <property type="entry name" value="bZIP_YAP"/>
    <property type="match status" value="1"/>
</dbReference>
<dbReference type="AlphaFoldDB" id="A0A1L9TFJ0"/>
<evidence type="ECO:0000313" key="3">
    <source>
        <dbReference type="Proteomes" id="UP000184356"/>
    </source>
</evidence>
<evidence type="ECO:0000256" key="1">
    <source>
        <dbReference type="SAM" id="MobiDB-lite"/>
    </source>
</evidence>
<dbReference type="OrthoDB" id="5086080at2759"/>
<dbReference type="VEuPathDB" id="FungiDB:ASPSYDRAFT_152835"/>
<evidence type="ECO:0008006" key="4">
    <source>
        <dbReference type="Google" id="ProtNLM"/>
    </source>
</evidence>
<name>A0A1L9TFJ0_9EURO</name>
<sequence>MADTESNSSRAPRLSTAERKRLTDRKAQRQRRERVKTYIARLETTLEELTAASGNGMEATLLKQLEQQRSKTERLTNVINHIHEVLEETRSSASPAPESPLLTQGESSISAASLPSSVPRRLLNPLEPLQLSKPNNNNNNNNRRAPFTISADLATRISLHSQNPSNSGTRNYFEVVNETIANVSKEQNSIISSTTADDDDLAIRAILHGWDSVRDGGRSLDRVWGLLQALDQGIFSKTGLVERVAVLRLMRSMIKVFFIFFFFFPRMLSTAG</sequence>
<keyword evidence="3" id="KW-1185">Reference proteome</keyword>
<dbReference type="RefSeq" id="XP_040702005.1">
    <property type="nucleotide sequence ID" value="XM_040842238.1"/>
</dbReference>
<feature type="compositionally biased region" description="Low complexity" evidence="1">
    <location>
        <begin position="91"/>
        <end position="116"/>
    </location>
</feature>
<accession>A0A1L9TFJ0</accession>